<dbReference type="SMART" id="SM00020">
    <property type="entry name" value="Tryp_SPc"/>
    <property type="match status" value="1"/>
</dbReference>
<dbReference type="GO" id="GO:0006508">
    <property type="term" value="P:proteolysis"/>
    <property type="evidence" value="ECO:0007669"/>
    <property type="project" value="InterPro"/>
</dbReference>
<dbReference type="SUPFAM" id="SSF50494">
    <property type="entry name" value="Trypsin-like serine proteases"/>
    <property type="match status" value="1"/>
</dbReference>
<accession>A0AAD4N1L4</accession>
<dbReference type="InterPro" id="IPR051487">
    <property type="entry name" value="Ser/Thr_Proteases_Immune/Dev"/>
</dbReference>
<evidence type="ECO:0000313" key="6">
    <source>
        <dbReference type="Proteomes" id="UP001201812"/>
    </source>
</evidence>
<dbReference type="InterPro" id="IPR001314">
    <property type="entry name" value="Peptidase_S1A"/>
</dbReference>
<evidence type="ECO:0000256" key="3">
    <source>
        <dbReference type="SAM" id="SignalP"/>
    </source>
</evidence>
<name>A0AAD4N1L4_9BILA</name>
<feature type="signal peptide" evidence="3">
    <location>
        <begin position="1"/>
        <end position="18"/>
    </location>
</feature>
<keyword evidence="1" id="KW-1015">Disulfide bond</keyword>
<dbReference type="PROSITE" id="PS00134">
    <property type="entry name" value="TRYPSIN_HIS"/>
    <property type="match status" value="1"/>
</dbReference>
<dbReference type="GO" id="GO:0004252">
    <property type="term" value="F:serine-type endopeptidase activity"/>
    <property type="evidence" value="ECO:0007669"/>
    <property type="project" value="InterPro"/>
</dbReference>
<dbReference type="InterPro" id="IPR001254">
    <property type="entry name" value="Trypsin_dom"/>
</dbReference>
<gene>
    <name evidence="5" type="ORF">DdX_11903</name>
</gene>
<protein>
    <submittedName>
        <fullName evidence="5">Trypsin domain-containing protein</fullName>
    </submittedName>
</protein>
<dbReference type="InterPro" id="IPR043504">
    <property type="entry name" value="Peptidase_S1_PA_chymotrypsin"/>
</dbReference>
<reference evidence="5" key="1">
    <citation type="submission" date="2022-01" db="EMBL/GenBank/DDBJ databases">
        <title>Genome Sequence Resource for Two Populations of Ditylenchus destructor, the Migratory Endoparasitic Phytonematode.</title>
        <authorList>
            <person name="Zhang H."/>
            <person name="Lin R."/>
            <person name="Xie B."/>
        </authorList>
    </citation>
    <scope>NUCLEOTIDE SEQUENCE</scope>
    <source>
        <strain evidence="5">BazhouSP</strain>
    </source>
</reference>
<comment type="similarity">
    <text evidence="2">Belongs to the peptidase S1 family. CLIP subfamily.</text>
</comment>
<dbReference type="AlphaFoldDB" id="A0AAD4N1L4"/>
<dbReference type="InterPro" id="IPR018114">
    <property type="entry name" value="TRYPSIN_HIS"/>
</dbReference>
<organism evidence="5 6">
    <name type="scientific">Ditylenchus destructor</name>
    <dbReference type="NCBI Taxonomy" id="166010"/>
    <lineage>
        <taxon>Eukaryota</taxon>
        <taxon>Metazoa</taxon>
        <taxon>Ecdysozoa</taxon>
        <taxon>Nematoda</taxon>
        <taxon>Chromadorea</taxon>
        <taxon>Rhabditida</taxon>
        <taxon>Tylenchina</taxon>
        <taxon>Tylenchomorpha</taxon>
        <taxon>Sphaerularioidea</taxon>
        <taxon>Anguinidae</taxon>
        <taxon>Anguininae</taxon>
        <taxon>Ditylenchus</taxon>
    </lineage>
</organism>
<sequence>MLIFTVLFLWIFKYEVFVSHEFKIPSKTWAAASGIYDNERCGLPLQLSSSKPGSIDTVKRVKRYHEDLEDEDRHQKIMGGTDAIDGESPWTVALYMGDTFICTGTLVSKKHVITAAHCFGIEKEEDGGRTCNTTDHRPLKEVLDQMVVWSGGVCLPSHPDCNSTLNMVEHKVVRAEYTPFFEQSCLSEDLALLELDQEVDPQFSNHICLPQKIQSRRLESEDDWQQQAHPVLFGWGLDPAKHYDDYLSVPHLQKLEIDYLMHSEACKASWNGRVPKDAICTAELPDKNACMGDSGGGIVSVFVDDNHESRFYILGVVAFGSDCVKLMSNFQPQAQIYTGLYEPHHHARIAKFVGL</sequence>
<proteinExistence type="inferred from homology"/>
<dbReference type="InterPro" id="IPR009003">
    <property type="entry name" value="Peptidase_S1_PA"/>
</dbReference>
<keyword evidence="3" id="KW-0732">Signal</keyword>
<evidence type="ECO:0000313" key="5">
    <source>
        <dbReference type="EMBL" id="KAI1708515.1"/>
    </source>
</evidence>
<dbReference type="PANTHER" id="PTHR24256">
    <property type="entry name" value="TRYPTASE-RELATED"/>
    <property type="match status" value="1"/>
</dbReference>
<dbReference type="Gene3D" id="2.40.10.10">
    <property type="entry name" value="Trypsin-like serine proteases"/>
    <property type="match status" value="1"/>
</dbReference>
<feature type="chain" id="PRO_5042125978" evidence="3">
    <location>
        <begin position="19"/>
        <end position="355"/>
    </location>
</feature>
<feature type="domain" description="Peptidase S1" evidence="4">
    <location>
        <begin position="77"/>
        <end position="355"/>
    </location>
</feature>
<dbReference type="PROSITE" id="PS50240">
    <property type="entry name" value="TRYPSIN_DOM"/>
    <property type="match status" value="1"/>
</dbReference>
<evidence type="ECO:0000256" key="2">
    <source>
        <dbReference type="ARBA" id="ARBA00024195"/>
    </source>
</evidence>
<dbReference type="Proteomes" id="UP001201812">
    <property type="component" value="Unassembled WGS sequence"/>
</dbReference>
<dbReference type="EMBL" id="JAKKPZ010000035">
    <property type="protein sequence ID" value="KAI1708515.1"/>
    <property type="molecule type" value="Genomic_DNA"/>
</dbReference>
<evidence type="ECO:0000259" key="4">
    <source>
        <dbReference type="PROSITE" id="PS50240"/>
    </source>
</evidence>
<dbReference type="Pfam" id="PF00089">
    <property type="entry name" value="Trypsin"/>
    <property type="match status" value="2"/>
</dbReference>
<evidence type="ECO:0000256" key="1">
    <source>
        <dbReference type="ARBA" id="ARBA00023157"/>
    </source>
</evidence>
<comment type="caution">
    <text evidence="5">The sequence shown here is derived from an EMBL/GenBank/DDBJ whole genome shotgun (WGS) entry which is preliminary data.</text>
</comment>
<dbReference type="PRINTS" id="PR00722">
    <property type="entry name" value="CHYMOTRYPSIN"/>
</dbReference>
<keyword evidence="6" id="KW-1185">Reference proteome</keyword>